<dbReference type="PANTHER" id="PTHR37810">
    <property type="entry name" value="IMMUNITY PROTEIN SDPI"/>
    <property type="match status" value="1"/>
</dbReference>
<feature type="transmembrane region" description="Helical" evidence="1">
    <location>
        <begin position="50"/>
        <end position="73"/>
    </location>
</feature>
<dbReference type="GO" id="GO:0009636">
    <property type="term" value="P:response to toxic substance"/>
    <property type="evidence" value="ECO:0007669"/>
    <property type="project" value="TreeGrafter"/>
</dbReference>
<dbReference type="AlphaFoldDB" id="A0A174ZU68"/>
<dbReference type="Pfam" id="PF13630">
    <property type="entry name" value="SdpI"/>
    <property type="match status" value="1"/>
</dbReference>
<dbReference type="RefSeq" id="WP_055287882.1">
    <property type="nucleotide sequence ID" value="NZ_CABIXW010000007.1"/>
</dbReference>
<evidence type="ECO:0000259" key="2">
    <source>
        <dbReference type="Pfam" id="PF07853"/>
    </source>
</evidence>
<evidence type="ECO:0000256" key="1">
    <source>
        <dbReference type="SAM" id="Phobius"/>
    </source>
</evidence>
<feature type="transmembrane region" description="Helical" evidence="1">
    <location>
        <begin position="185"/>
        <end position="206"/>
    </location>
</feature>
<keyword evidence="1" id="KW-1133">Transmembrane helix</keyword>
<dbReference type="Proteomes" id="UP000095780">
    <property type="component" value="Unassembled WGS sequence"/>
</dbReference>
<dbReference type="EMBL" id="CZBV01000007">
    <property type="protein sequence ID" value="CUQ89287.1"/>
    <property type="molecule type" value="Genomic_DNA"/>
</dbReference>
<proteinExistence type="predicted"/>
<sequence>MIKQHKKTLILTSVITLLPIFIGLLLWRQLPASVATHFGVDNQPDGYCSKVFAVFGLPVMMLFFHFICIVATNIDPKRKNISKKVFHVVMWICPVISLVNCNILYVYNLGYKFNIGFVCGLFVGILYLILGNFIPKVKPNYSIGFRIPWALNDSDNWYHTHRFGGKCMVIGGIAMIVTSPFQNVWIFLALVIVPCILPVVYSYMFYRKTMG</sequence>
<accession>A0A174ZU68</accession>
<keyword evidence="1" id="KW-0472">Membrane</keyword>
<dbReference type="InterPro" id="IPR012867">
    <property type="entry name" value="DUF1648"/>
</dbReference>
<feature type="transmembrane region" description="Helical" evidence="1">
    <location>
        <begin position="85"/>
        <end position="107"/>
    </location>
</feature>
<dbReference type="InterPro" id="IPR026272">
    <property type="entry name" value="SdpI"/>
</dbReference>
<dbReference type="PIRSF" id="PIRSF038959">
    <property type="entry name" value="SdpI"/>
    <property type="match status" value="1"/>
</dbReference>
<evidence type="ECO:0000313" key="4">
    <source>
        <dbReference type="Proteomes" id="UP000095780"/>
    </source>
</evidence>
<feature type="transmembrane region" description="Helical" evidence="1">
    <location>
        <begin position="9"/>
        <end position="30"/>
    </location>
</feature>
<keyword evidence="1" id="KW-0812">Transmembrane</keyword>
<name>A0A174ZU68_9FIRM</name>
<feature type="transmembrane region" description="Helical" evidence="1">
    <location>
        <begin position="113"/>
        <end position="134"/>
    </location>
</feature>
<dbReference type="InterPro" id="IPR025962">
    <property type="entry name" value="SdpI/YhfL"/>
</dbReference>
<dbReference type="PANTHER" id="PTHR37810:SF5">
    <property type="entry name" value="IMMUNITY PROTEIN SDPI"/>
    <property type="match status" value="1"/>
</dbReference>
<organism evidence="3 4">
    <name type="scientific">Lachnospira eligens</name>
    <dbReference type="NCBI Taxonomy" id="39485"/>
    <lineage>
        <taxon>Bacteria</taxon>
        <taxon>Bacillati</taxon>
        <taxon>Bacillota</taxon>
        <taxon>Clostridia</taxon>
        <taxon>Lachnospirales</taxon>
        <taxon>Lachnospiraceae</taxon>
        <taxon>Lachnospira</taxon>
    </lineage>
</organism>
<feature type="domain" description="DUF1648" evidence="2">
    <location>
        <begin position="14"/>
        <end position="62"/>
    </location>
</feature>
<dbReference type="Pfam" id="PF07853">
    <property type="entry name" value="DUF1648"/>
    <property type="match status" value="1"/>
</dbReference>
<evidence type="ECO:0000313" key="3">
    <source>
        <dbReference type="EMBL" id="CUQ89287.1"/>
    </source>
</evidence>
<protein>
    <submittedName>
        <fullName evidence="3">Immunity protein sdpI</fullName>
    </submittedName>
</protein>
<gene>
    <name evidence="3" type="primary">sdpI</name>
    <name evidence="3" type="ORF">ERS852492_02432</name>
</gene>
<reference evidence="3 4" key="1">
    <citation type="submission" date="2015-09" db="EMBL/GenBank/DDBJ databases">
        <authorList>
            <consortium name="Pathogen Informatics"/>
        </authorList>
    </citation>
    <scope>NUCLEOTIDE SEQUENCE [LARGE SCALE GENOMIC DNA]</scope>
    <source>
        <strain evidence="3 4">2789STDY5834878</strain>
    </source>
</reference>